<dbReference type="EMBL" id="OB662817">
    <property type="protein sequence ID" value="CAD7230608.1"/>
    <property type="molecule type" value="Genomic_DNA"/>
</dbReference>
<reference evidence="2" key="1">
    <citation type="submission" date="2020-11" db="EMBL/GenBank/DDBJ databases">
        <authorList>
            <person name="Tran Van P."/>
        </authorList>
    </citation>
    <scope>NUCLEOTIDE SEQUENCE</scope>
</reference>
<evidence type="ECO:0000313" key="2">
    <source>
        <dbReference type="EMBL" id="CAD7230608.1"/>
    </source>
</evidence>
<feature type="compositionally biased region" description="Low complexity" evidence="1">
    <location>
        <begin position="94"/>
        <end position="133"/>
    </location>
</feature>
<feature type="non-terminal residue" evidence="2">
    <location>
        <position position="187"/>
    </location>
</feature>
<protein>
    <submittedName>
        <fullName evidence="2">Uncharacterized protein</fullName>
    </submittedName>
</protein>
<accession>A0A7R8ZSZ4</accession>
<feature type="compositionally biased region" description="Low complexity" evidence="1">
    <location>
        <begin position="73"/>
        <end position="87"/>
    </location>
</feature>
<feature type="compositionally biased region" description="Pro residues" evidence="1">
    <location>
        <begin position="54"/>
        <end position="72"/>
    </location>
</feature>
<dbReference type="AlphaFoldDB" id="A0A7R8ZSZ4"/>
<proteinExistence type="predicted"/>
<feature type="region of interest" description="Disordered" evidence="1">
    <location>
        <begin position="35"/>
        <end position="141"/>
    </location>
</feature>
<name>A0A7R8ZSZ4_9CRUS</name>
<organism evidence="2">
    <name type="scientific">Cyprideis torosa</name>
    <dbReference type="NCBI Taxonomy" id="163714"/>
    <lineage>
        <taxon>Eukaryota</taxon>
        <taxon>Metazoa</taxon>
        <taxon>Ecdysozoa</taxon>
        <taxon>Arthropoda</taxon>
        <taxon>Crustacea</taxon>
        <taxon>Oligostraca</taxon>
        <taxon>Ostracoda</taxon>
        <taxon>Podocopa</taxon>
        <taxon>Podocopida</taxon>
        <taxon>Cytherocopina</taxon>
        <taxon>Cytheroidea</taxon>
        <taxon>Cytherideidae</taxon>
        <taxon>Cyprideis</taxon>
    </lineage>
</organism>
<evidence type="ECO:0000256" key="1">
    <source>
        <dbReference type="SAM" id="MobiDB-lite"/>
    </source>
</evidence>
<gene>
    <name evidence="2" type="ORF">CTOB1V02_LOCUS8466</name>
</gene>
<sequence>MIGRRADAPPISKSSSGKRDFLGTLHLAVPGLAHLSASQSYGPPPPGQGYQPARPQPAPYQPPPISPPPQQPPQNFFNNQQQQQTFQPQPPQTFQPQTPQTFQPQQPQTFQPQQPQTFQPQQPQTFQPQSQPQESHDHDHDHVGLQWLRDSVPGEPVTLSQFNVTFSCSMFRPTVAEFRVGIHAIGR</sequence>